<organism evidence="1">
    <name type="scientific">Macrococcoides canis</name>
    <dbReference type="NCBI Taxonomy" id="1855823"/>
    <lineage>
        <taxon>Bacteria</taxon>
        <taxon>Bacillati</taxon>
        <taxon>Bacillota</taxon>
        <taxon>Bacilli</taxon>
        <taxon>Bacillales</taxon>
        <taxon>Staphylococcaceae</taxon>
        <taxon>Macrococcoides</taxon>
    </lineage>
</organism>
<reference evidence="1" key="1">
    <citation type="journal article" date="2020" name="Antimicrob. Agents Chemother.">
        <title>The novel macrolide resistance genes mef(D), msr(F) and msr(H) are present on resistance islands in Macrococcus canis, Macrococcus caseolyticus and Staphylococcus aureus.</title>
        <authorList>
            <person name="Schwendener S."/>
            <person name="Dona V."/>
            <person name="Perreten V."/>
        </authorList>
    </citation>
    <scope>NUCLEOTIDE SEQUENCE</scope>
    <source>
        <strain evidence="1">Epi0076A</strain>
    </source>
</reference>
<dbReference type="EMBL" id="MN728681">
    <property type="protein sequence ID" value="QHW12301.1"/>
    <property type="molecule type" value="Genomic_DNA"/>
</dbReference>
<accession>A0A6G5ZZS0</accession>
<protein>
    <submittedName>
        <fullName evidence="1">Uncharacterized protein</fullName>
    </submittedName>
</protein>
<dbReference type="AlphaFoldDB" id="A0A6G5ZZS0"/>
<gene>
    <name evidence="1" type="ORF">0076A_00014</name>
</gene>
<evidence type="ECO:0000313" key="1">
    <source>
        <dbReference type="EMBL" id="QHW12301.1"/>
    </source>
</evidence>
<proteinExistence type="predicted"/>
<sequence>MFLEFSETLKNELALFGGYTNGYYGDLPYETEYQYSGYEVDINPVVYEPLTELWMPIKVEDSNKIISSAITLIQEGERE</sequence>
<name>A0A6G5ZZS0_9STAP</name>